<proteinExistence type="predicted"/>
<dbReference type="EMBL" id="BMAR01000057">
    <property type="protein sequence ID" value="GFR52017.1"/>
    <property type="molecule type" value="Genomic_DNA"/>
</dbReference>
<dbReference type="InterPro" id="IPR011009">
    <property type="entry name" value="Kinase-like_dom_sf"/>
</dbReference>
<sequence length="1082" mass="113046">MRPTSYNRLLGSSKPRSYAAHVQRGSPVATASSRRALTVVADLSAKGRAILPKSLTVQRHMGEGSFGQVFEGSLNTPAGTQRVVLKRVKTRVQGAEAMSQMEHLLNVYASRVARGHCADFLGYCEVADSEATVRLTPGLWLIWKYEGSKTLSYYLGRRDTLRALAADMEVPEAAVVPAVMKQIFEGLAAFHAAGLVHRDIKPLNIIFAEDVRRFKLIDLGACADLRTGTNYVPEESILDLNYCPPEQYVMPTDSPHIAKQARLLKLAISPLLWAKHKPDRFDTWSAGIVMLQLAVPAMRTDRALRAFNSVYGPKFNYDLATWRRATYLPARDCALLDAFDGAGWELLQSLLAPRHIQVDDNGGVSFVNDSPFPRISAYEALKHKFIRYGLEAAAISPQPAAAAATPSRPAAQPATSQPLSGSASGGRDASPDPTADVSSPGWRLIRPPSISSSAAAAAAAGSGSGGRQQLQQVENPGPASEGAAGAAPPAALASALGLWRDMTGRLFDLESKLMRQASATQLQTTTVKRLREQVESGQADPAVLQKEEKVLNKMQTRLASLQQDFTSMADQASGMLNFLGMGRGKALPTPADPQRQRPQQGSGDAGGSADGQQPAPAGRNKPNLQALRAASAASASAFAAASSASNNPDSSSSPSPPSAGMFSSLWERLSSQLAQLESKISNQASATQRQSMVVRGLRAKVDSGEAEPELLERAERILKRMEGRLLALDRDFRVAKESASGALAGNVSADLEAPRRSGGTGSSREQPAGRGAGEQGNNSGSFWPRLLGGPSSGSSSGGSSSGGSSSEEVRPSAEAQSYPAQQSQAASFIRSLSPLRPRSSSSSPFQGFLQTKPPQDQQQQQQQPQHQPQQQQQALGYRSIFGSFSANRGSGSSGSGSSGNSGNNNNASGSSGRRSGSSNASRAPSASTPATTSTPPPSPPSSSSNKTKSDPRVSNNSKTGNGGLFNGLFGRPRQDTDPQGRPQSPPQQQRPSSGDSGNAASAGAPRGAAGLGRSPAAVASPQSSSSPASSFASGAAAAAAPVPSGDVLLEGAGRVIRSSLGFTGLAARVAGDMAVALKAEAD</sequence>
<feature type="region of interest" description="Disordered" evidence="2">
    <location>
        <begin position="745"/>
        <end position="1041"/>
    </location>
</feature>
<evidence type="ECO:0000256" key="2">
    <source>
        <dbReference type="SAM" id="MobiDB-lite"/>
    </source>
</evidence>
<feature type="compositionally biased region" description="Low complexity" evidence="2">
    <location>
        <begin position="979"/>
        <end position="1041"/>
    </location>
</feature>
<feature type="compositionally biased region" description="Low complexity" evidence="2">
    <location>
        <begin position="401"/>
        <end position="418"/>
    </location>
</feature>
<feature type="region of interest" description="Disordered" evidence="2">
    <location>
        <begin position="579"/>
        <end position="621"/>
    </location>
</feature>
<feature type="domain" description="Protein kinase" evidence="3">
    <location>
        <begin position="55"/>
        <end position="386"/>
    </location>
</feature>
<dbReference type="Pfam" id="PF00069">
    <property type="entry name" value="Pkinase"/>
    <property type="match status" value="1"/>
</dbReference>
<keyword evidence="1" id="KW-0175">Coiled coil</keyword>
<evidence type="ECO:0000256" key="1">
    <source>
        <dbReference type="SAM" id="Coils"/>
    </source>
</evidence>
<feature type="non-terminal residue" evidence="4">
    <location>
        <position position="1"/>
    </location>
</feature>
<dbReference type="SUPFAM" id="SSF56112">
    <property type="entry name" value="Protein kinase-like (PK-like)"/>
    <property type="match status" value="1"/>
</dbReference>
<feature type="compositionally biased region" description="Low complexity" evidence="2">
    <location>
        <begin position="451"/>
        <end position="461"/>
    </location>
</feature>
<dbReference type="Proteomes" id="UP001054857">
    <property type="component" value="Unassembled WGS sequence"/>
</dbReference>
<organism evidence="4 5">
    <name type="scientific">Astrephomene gubernaculifera</name>
    <dbReference type="NCBI Taxonomy" id="47775"/>
    <lineage>
        <taxon>Eukaryota</taxon>
        <taxon>Viridiplantae</taxon>
        <taxon>Chlorophyta</taxon>
        <taxon>core chlorophytes</taxon>
        <taxon>Chlorophyceae</taxon>
        <taxon>CS clade</taxon>
        <taxon>Chlamydomonadales</taxon>
        <taxon>Astrephomenaceae</taxon>
        <taxon>Astrephomene</taxon>
    </lineage>
</organism>
<feature type="compositionally biased region" description="Low complexity" evidence="2">
    <location>
        <begin position="853"/>
        <end position="873"/>
    </location>
</feature>
<dbReference type="PROSITE" id="PS50011">
    <property type="entry name" value="PROTEIN_KINASE_DOM"/>
    <property type="match status" value="1"/>
</dbReference>
<dbReference type="PANTHER" id="PTHR46699:SF4">
    <property type="entry name" value="SERINE_THREONINE-PROTEIN KINASE STN7, CHLOROPLASTIC"/>
    <property type="match status" value="1"/>
</dbReference>
<dbReference type="GO" id="GO:0005524">
    <property type="term" value="F:ATP binding"/>
    <property type="evidence" value="ECO:0007669"/>
    <property type="project" value="InterPro"/>
</dbReference>
<dbReference type="InterPro" id="IPR008271">
    <property type="entry name" value="Ser/Thr_kinase_AS"/>
</dbReference>
<feature type="compositionally biased region" description="Low complexity" evidence="2">
    <location>
        <begin position="900"/>
        <end position="933"/>
    </location>
</feature>
<reference evidence="4 5" key="1">
    <citation type="journal article" date="2021" name="Sci. Rep.">
        <title>Genome sequencing of the multicellular alga Astrephomene provides insights into convergent evolution of germ-soma differentiation.</title>
        <authorList>
            <person name="Yamashita S."/>
            <person name="Yamamoto K."/>
            <person name="Matsuzaki R."/>
            <person name="Suzuki S."/>
            <person name="Yamaguchi H."/>
            <person name="Hirooka S."/>
            <person name="Minakuchi Y."/>
            <person name="Miyagishima S."/>
            <person name="Kawachi M."/>
            <person name="Toyoda A."/>
            <person name="Nozaki H."/>
        </authorList>
    </citation>
    <scope>NUCLEOTIDE SEQUENCE [LARGE SCALE GENOMIC DNA]</scope>
    <source>
        <strain evidence="4 5">NIES-4017</strain>
    </source>
</reference>
<accession>A0AAD3E3U0</accession>
<feature type="compositionally biased region" description="Low complexity" evidence="2">
    <location>
        <begin position="642"/>
        <end position="653"/>
    </location>
</feature>
<protein>
    <recommendedName>
        <fullName evidence="3">Protein kinase domain-containing protein</fullName>
    </recommendedName>
</protein>
<feature type="compositionally biased region" description="Low complexity" evidence="2">
    <location>
        <begin position="802"/>
        <end position="844"/>
    </location>
</feature>
<gene>
    <name evidence="4" type="ORF">Agub_g14441</name>
</gene>
<dbReference type="InterPro" id="IPR000719">
    <property type="entry name" value="Prot_kinase_dom"/>
</dbReference>
<name>A0AAD3E3U0_9CHLO</name>
<dbReference type="SMART" id="SM00220">
    <property type="entry name" value="S_TKc"/>
    <property type="match status" value="1"/>
</dbReference>
<dbReference type="Gene3D" id="1.10.510.10">
    <property type="entry name" value="Transferase(Phosphotransferase) domain 1"/>
    <property type="match status" value="1"/>
</dbReference>
<dbReference type="AlphaFoldDB" id="A0AAD3E3U0"/>
<feature type="region of interest" description="Disordered" evidence="2">
    <location>
        <begin position="401"/>
        <end position="486"/>
    </location>
</feature>
<dbReference type="GO" id="GO:0004672">
    <property type="term" value="F:protein kinase activity"/>
    <property type="evidence" value="ECO:0007669"/>
    <property type="project" value="InterPro"/>
</dbReference>
<evidence type="ECO:0000313" key="5">
    <source>
        <dbReference type="Proteomes" id="UP001054857"/>
    </source>
</evidence>
<dbReference type="Gene3D" id="3.30.200.20">
    <property type="entry name" value="Phosphorylase Kinase, domain 1"/>
    <property type="match status" value="1"/>
</dbReference>
<feature type="region of interest" description="Disordered" evidence="2">
    <location>
        <begin position="642"/>
        <end position="661"/>
    </location>
</feature>
<keyword evidence="5" id="KW-1185">Reference proteome</keyword>
<feature type="coiled-coil region" evidence="1">
    <location>
        <begin position="544"/>
        <end position="571"/>
    </location>
</feature>
<dbReference type="PANTHER" id="PTHR46699">
    <property type="entry name" value="SERINE/THREONINE-PROTEIN KINASE STN8, CHLOROPLASTIC-RELATED"/>
    <property type="match status" value="1"/>
</dbReference>
<evidence type="ECO:0000259" key="3">
    <source>
        <dbReference type="PROSITE" id="PS50011"/>
    </source>
</evidence>
<feature type="compositionally biased region" description="Low complexity" evidence="2">
    <location>
        <begin position="476"/>
        <end position="486"/>
    </location>
</feature>
<evidence type="ECO:0000313" key="4">
    <source>
        <dbReference type="EMBL" id="GFR52017.1"/>
    </source>
</evidence>
<comment type="caution">
    <text evidence="4">The sequence shown here is derived from an EMBL/GenBank/DDBJ whole genome shotgun (WGS) entry which is preliminary data.</text>
</comment>
<dbReference type="PROSITE" id="PS00108">
    <property type="entry name" value="PROTEIN_KINASE_ST"/>
    <property type="match status" value="1"/>
</dbReference>